<organism evidence="2 3">
    <name type="scientific">Gossypium mustelinum</name>
    <name type="common">Cotton</name>
    <name type="synonym">Gossypium caicoense</name>
    <dbReference type="NCBI Taxonomy" id="34275"/>
    <lineage>
        <taxon>Eukaryota</taxon>
        <taxon>Viridiplantae</taxon>
        <taxon>Streptophyta</taxon>
        <taxon>Embryophyta</taxon>
        <taxon>Tracheophyta</taxon>
        <taxon>Spermatophyta</taxon>
        <taxon>Magnoliopsida</taxon>
        <taxon>eudicotyledons</taxon>
        <taxon>Gunneridae</taxon>
        <taxon>Pentapetalae</taxon>
        <taxon>rosids</taxon>
        <taxon>malvids</taxon>
        <taxon>Malvales</taxon>
        <taxon>Malvaceae</taxon>
        <taxon>Malvoideae</taxon>
        <taxon>Gossypium</taxon>
    </lineage>
</organism>
<evidence type="ECO:0000313" key="3">
    <source>
        <dbReference type="Proteomes" id="UP000323597"/>
    </source>
</evidence>
<keyword evidence="3" id="KW-1185">Reference proteome</keyword>
<feature type="transmembrane region" description="Helical" evidence="1">
    <location>
        <begin position="6"/>
        <end position="28"/>
    </location>
</feature>
<dbReference type="AlphaFoldDB" id="A0A5D2XKD7"/>
<keyword evidence="1" id="KW-0812">Transmembrane</keyword>
<keyword evidence="1" id="KW-1133">Transmembrane helix</keyword>
<evidence type="ECO:0000256" key="1">
    <source>
        <dbReference type="SAM" id="Phobius"/>
    </source>
</evidence>
<dbReference type="Proteomes" id="UP000323597">
    <property type="component" value="Chromosome A10"/>
</dbReference>
<gene>
    <name evidence="2" type="ORF">E1A91_A10G120400v1</name>
</gene>
<keyword evidence="1" id="KW-0472">Membrane</keyword>
<accession>A0A5D2XKD7</accession>
<evidence type="ECO:0000313" key="2">
    <source>
        <dbReference type="EMBL" id="TYJ14468.1"/>
    </source>
</evidence>
<reference evidence="2 3" key="1">
    <citation type="submission" date="2019-07" db="EMBL/GenBank/DDBJ databases">
        <title>WGS assembly of Gossypium mustelinum.</title>
        <authorList>
            <person name="Chen Z.J."/>
            <person name="Sreedasyam A."/>
            <person name="Ando A."/>
            <person name="Song Q."/>
            <person name="De L."/>
            <person name="Hulse-Kemp A."/>
            <person name="Ding M."/>
            <person name="Ye W."/>
            <person name="Kirkbride R."/>
            <person name="Jenkins J."/>
            <person name="Plott C."/>
            <person name="Lovell J."/>
            <person name="Lin Y.-M."/>
            <person name="Vaughn R."/>
            <person name="Liu B."/>
            <person name="Li W."/>
            <person name="Simpson S."/>
            <person name="Scheffler B."/>
            <person name="Saski C."/>
            <person name="Grover C."/>
            <person name="Hu G."/>
            <person name="Conover J."/>
            <person name="Carlson J."/>
            <person name="Shu S."/>
            <person name="Boston L."/>
            <person name="Williams M."/>
            <person name="Peterson D."/>
            <person name="Mcgee K."/>
            <person name="Jones D."/>
            <person name="Wendel J."/>
            <person name="Stelly D."/>
            <person name="Grimwood J."/>
            <person name="Schmutz J."/>
        </authorList>
    </citation>
    <scope>NUCLEOTIDE SEQUENCE [LARGE SCALE GENOMIC DNA]</scope>
    <source>
        <strain evidence="2">1408120.09</strain>
    </source>
</reference>
<protein>
    <submittedName>
        <fullName evidence="2">Uncharacterized protein</fullName>
    </submittedName>
</protein>
<proteinExistence type="predicted"/>
<dbReference type="EMBL" id="CM017645">
    <property type="protein sequence ID" value="TYJ14468.1"/>
    <property type="molecule type" value="Genomic_DNA"/>
</dbReference>
<sequence length="120" mass="13743">MTNQASFTIFIFLPLNLLIYAAVVFAALKLASRHCRLQLTLSASSSGLRHLTNCKYYWTYRQVCCLPKRLKKLRLDLLCTWSAGSNFNSPFITFTSVFCYGVDTSITTVTNYPCTRLHHY</sequence>
<name>A0A5D2XKD7_GOSMU</name>